<dbReference type="AlphaFoldDB" id="A0A0E9STP2"/>
<evidence type="ECO:0000313" key="1">
    <source>
        <dbReference type="EMBL" id="JAH43888.1"/>
    </source>
</evidence>
<protein>
    <submittedName>
        <fullName evidence="1">Uncharacterized protein</fullName>
    </submittedName>
</protein>
<organism evidence="1">
    <name type="scientific">Anguilla anguilla</name>
    <name type="common">European freshwater eel</name>
    <name type="synonym">Muraena anguilla</name>
    <dbReference type="NCBI Taxonomy" id="7936"/>
    <lineage>
        <taxon>Eukaryota</taxon>
        <taxon>Metazoa</taxon>
        <taxon>Chordata</taxon>
        <taxon>Craniata</taxon>
        <taxon>Vertebrata</taxon>
        <taxon>Euteleostomi</taxon>
        <taxon>Actinopterygii</taxon>
        <taxon>Neopterygii</taxon>
        <taxon>Teleostei</taxon>
        <taxon>Anguilliformes</taxon>
        <taxon>Anguillidae</taxon>
        <taxon>Anguilla</taxon>
    </lineage>
</organism>
<reference evidence="1" key="2">
    <citation type="journal article" date="2015" name="Fish Shellfish Immunol.">
        <title>Early steps in the European eel (Anguilla anguilla)-Vibrio vulnificus interaction in the gills: Role of the RtxA13 toxin.</title>
        <authorList>
            <person name="Callol A."/>
            <person name="Pajuelo D."/>
            <person name="Ebbesson L."/>
            <person name="Teles M."/>
            <person name="MacKenzie S."/>
            <person name="Amaro C."/>
        </authorList>
    </citation>
    <scope>NUCLEOTIDE SEQUENCE</scope>
</reference>
<reference evidence="1" key="1">
    <citation type="submission" date="2014-11" db="EMBL/GenBank/DDBJ databases">
        <authorList>
            <person name="Amaro Gonzalez C."/>
        </authorList>
    </citation>
    <scope>NUCLEOTIDE SEQUENCE</scope>
</reference>
<proteinExistence type="predicted"/>
<sequence>MEKCLPLEIGGSVDKNLKRSCVAMK</sequence>
<accession>A0A0E9STP2</accession>
<dbReference type="EMBL" id="GBXM01064689">
    <property type="protein sequence ID" value="JAH43888.1"/>
    <property type="molecule type" value="Transcribed_RNA"/>
</dbReference>
<name>A0A0E9STP2_ANGAN</name>